<comment type="caution">
    <text evidence="2">The sequence shown here is derived from an EMBL/GenBank/DDBJ whole genome shotgun (WGS) entry which is preliminary data.</text>
</comment>
<organism evidence="2 3">
    <name type="scientific">Lolium multiflorum</name>
    <name type="common">Italian ryegrass</name>
    <name type="synonym">Lolium perenne subsp. multiflorum</name>
    <dbReference type="NCBI Taxonomy" id="4521"/>
    <lineage>
        <taxon>Eukaryota</taxon>
        <taxon>Viridiplantae</taxon>
        <taxon>Streptophyta</taxon>
        <taxon>Embryophyta</taxon>
        <taxon>Tracheophyta</taxon>
        <taxon>Spermatophyta</taxon>
        <taxon>Magnoliopsida</taxon>
        <taxon>Liliopsida</taxon>
        <taxon>Poales</taxon>
        <taxon>Poaceae</taxon>
        <taxon>BOP clade</taxon>
        <taxon>Pooideae</taxon>
        <taxon>Poodae</taxon>
        <taxon>Poeae</taxon>
        <taxon>Poeae Chloroplast Group 2 (Poeae type)</taxon>
        <taxon>Loliodinae</taxon>
        <taxon>Loliinae</taxon>
        <taxon>Lolium</taxon>
    </lineage>
</organism>
<feature type="compositionally biased region" description="Basic residues" evidence="1">
    <location>
        <begin position="114"/>
        <end position="138"/>
    </location>
</feature>
<dbReference type="Proteomes" id="UP001231189">
    <property type="component" value="Unassembled WGS sequence"/>
</dbReference>
<evidence type="ECO:0000313" key="3">
    <source>
        <dbReference type="Proteomes" id="UP001231189"/>
    </source>
</evidence>
<dbReference type="EMBL" id="JAUUTY010000002">
    <property type="protein sequence ID" value="KAK1680721.1"/>
    <property type="molecule type" value="Genomic_DNA"/>
</dbReference>
<feature type="region of interest" description="Disordered" evidence="1">
    <location>
        <begin position="188"/>
        <end position="230"/>
    </location>
</feature>
<protein>
    <submittedName>
        <fullName evidence="2">Uncharacterized protein</fullName>
    </submittedName>
</protein>
<keyword evidence="3" id="KW-1185">Reference proteome</keyword>
<feature type="region of interest" description="Disordered" evidence="1">
    <location>
        <begin position="91"/>
        <end position="147"/>
    </location>
</feature>
<sequence length="247" mass="26629">MVPRASPPMDVGGGGACPGGPSRGSSATSPTGTTRHCKCRHGSCSWSPRAAMAIERHAPGILLLGLLLLAWVVGEVLPLQHVVATLLSGGEGRAGGDSYSQAMAASSSASGTNHLRRASVSGRHRRSTRRRPRSSRRRTTPEEFPGLRQAQLESFATTDEFGEAWSAADHHCAEEERSRRLSLVINLDSDDDTGQSSRPHRRCDDAGQCCSYLPQPKKEEPSDEDEDYAAAMYRRLELGRGGNDDSY</sequence>
<feature type="region of interest" description="Disordered" evidence="1">
    <location>
        <begin position="1"/>
        <end position="40"/>
    </location>
</feature>
<dbReference type="AlphaFoldDB" id="A0AAD8TE38"/>
<evidence type="ECO:0000256" key="1">
    <source>
        <dbReference type="SAM" id="MobiDB-lite"/>
    </source>
</evidence>
<gene>
    <name evidence="2" type="ORF">QYE76_041569</name>
</gene>
<reference evidence="2" key="1">
    <citation type="submission" date="2023-07" db="EMBL/GenBank/DDBJ databases">
        <title>A chromosome-level genome assembly of Lolium multiflorum.</title>
        <authorList>
            <person name="Chen Y."/>
            <person name="Copetti D."/>
            <person name="Kolliker R."/>
            <person name="Studer B."/>
        </authorList>
    </citation>
    <scope>NUCLEOTIDE SEQUENCE</scope>
    <source>
        <strain evidence="2">02402/16</strain>
        <tissue evidence="2">Leaf</tissue>
    </source>
</reference>
<feature type="compositionally biased region" description="Gly residues" evidence="1">
    <location>
        <begin position="11"/>
        <end position="22"/>
    </location>
</feature>
<feature type="compositionally biased region" description="Low complexity" evidence="1">
    <location>
        <begin position="98"/>
        <end position="110"/>
    </location>
</feature>
<name>A0AAD8TE38_LOLMU</name>
<proteinExistence type="predicted"/>
<accession>A0AAD8TE38</accession>
<evidence type="ECO:0000313" key="2">
    <source>
        <dbReference type="EMBL" id="KAK1680721.1"/>
    </source>
</evidence>